<gene>
    <name evidence="2" type="ORF">CYPRO_1630</name>
</gene>
<dbReference type="GO" id="GO:0016462">
    <property type="term" value="F:pyrophosphatase activity"/>
    <property type="evidence" value="ECO:0007669"/>
    <property type="project" value="TreeGrafter"/>
</dbReference>
<dbReference type="Gene3D" id="3.30.420.150">
    <property type="entry name" value="Exopolyphosphatase. Domain 2"/>
    <property type="match status" value="1"/>
</dbReference>
<dbReference type="KEGG" id="cprv:CYPRO_1630"/>
<dbReference type="InterPro" id="IPR050273">
    <property type="entry name" value="GppA/Ppx_hydrolase"/>
</dbReference>
<sequence length="343" mass="37210">MSAGADLTFRAAIDIGTNTVLLLIAEEQSDGRLRVIREEQRIPRLGRGVDRDRRLHPESMGRVIKVLREYRELIGVAQARYGLEGQAVMPVVTATSAVRDAQNRQDFLEEVKAQTGWEIRLLSGEEEASATYRGALRVLPATAAQKATHALVLDIGGGSTEAAFGPFDFSGAPEMFRSVDAGCVRFTERYLQPEASADDKSYPESGYCPTPQQIEACREAIADALQPMAPVKQSLQAAKQAGKTSIMAGVAGTVISLAFMELGLDDYSATAINGNRISLEQLQHRIAWASSKTPAEMEHAFPTVMEGRADIVLSGLLILQEAMRYFGFDQLLVSTGGIRHGVV</sequence>
<dbReference type="RefSeq" id="WP_114984132.1">
    <property type="nucleotide sequence ID" value="NZ_CP027806.1"/>
</dbReference>
<name>A0A345UK79_9BACT</name>
<dbReference type="Pfam" id="PF02541">
    <property type="entry name" value="Ppx-GppA"/>
    <property type="match status" value="1"/>
</dbReference>
<evidence type="ECO:0000313" key="3">
    <source>
        <dbReference type="Proteomes" id="UP000254808"/>
    </source>
</evidence>
<accession>A0A345UK79</accession>
<feature type="domain" description="Ppx/GppA phosphatase N-terminal" evidence="1">
    <location>
        <begin position="28"/>
        <end position="343"/>
    </location>
</feature>
<proteinExistence type="predicted"/>
<protein>
    <submittedName>
        <fullName evidence="2">Exopolyphosphatase / guanosine-5'-triphosphate,3'-diphosphate pyrophosphatase</fullName>
    </submittedName>
</protein>
<keyword evidence="3" id="KW-1185">Reference proteome</keyword>
<dbReference type="InterPro" id="IPR043129">
    <property type="entry name" value="ATPase_NBD"/>
</dbReference>
<dbReference type="SUPFAM" id="SSF53067">
    <property type="entry name" value="Actin-like ATPase domain"/>
    <property type="match status" value="2"/>
</dbReference>
<dbReference type="Gene3D" id="3.30.420.40">
    <property type="match status" value="1"/>
</dbReference>
<dbReference type="OrthoDB" id="9814545at2"/>
<evidence type="ECO:0000313" key="2">
    <source>
        <dbReference type="EMBL" id="AXJ00881.1"/>
    </source>
</evidence>
<reference evidence="2 3" key="1">
    <citation type="submission" date="2018-03" db="EMBL/GenBank/DDBJ databases">
        <title>Phenotypic and genomic properties of Cyclonatronum proteinivorum gen. nov., sp. nov., a haloalkaliphilic bacteroidete from soda lakes possessing Na+-translocating rhodopsin.</title>
        <authorList>
            <person name="Toshchakov S.V."/>
            <person name="Korzhenkov A."/>
            <person name="Samarov N.I."/>
            <person name="Kublanov I.V."/>
            <person name="Muntyan M.S."/>
            <person name="Sorokin D.Y."/>
        </authorList>
    </citation>
    <scope>NUCLEOTIDE SEQUENCE [LARGE SCALE GENOMIC DNA]</scope>
    <source>
        <strain evidence="2 3">Omega</strain>
    </source>
</reference>
<evidence type="ECO:0000259" key="1">
    <source>
        <dbReference type="Pfam" id="PF02541"/>
    </source>
</evidence>
<dbReference type="PANTHER" id="PTHR30005:SF0">
    <property type="entry name" value="RETROGRADE REGULATION PROTEIN 2"/>
    <property type="match status" value="1"/>
</dbReference>
<dbReference type="PANTHER" id="PTHR30005">
    <property type="entry name" value="EXOPOLYPHOSPHATASE"/>
    <property type="match status" value="1"/>
</dbReference>
<dbReference type="CDD" id="cd24054">
    <property type="entry name" value="ASKHA_NBD_AaPPX-GppA_MtPPX2-like"/>
    <property type="match status" value="1"/>
</dbReference>
<dbReference type="EMBL" id="CP027806">
    <property type="protein sequence ID" value="AXJ00881.1"/>
    <property type="molecule type" value="Genomic_DNA"/>
</dbReference>
<dbReference type="AlphaFoldDB" id="A0A345UK79"/>
<organism evidence="2 3">
    <name type="scientific">Cyclonatronum proteinivorum</name>
    <dbReference type="NCBI Taxonomy" id="1457365"/>
    <lineage>
        <taxon>Bacteria</taxon>
        <taxon>Pseudomonadati</taxon>
        <taxon>Balneolota</taxon>
        <taxon>Balneolia</taxon>
        <taxon>Balneolales</taxon>
        <taxon>Cyclonatronaceae</taxon>
        <taxon>Cyclonatronum</taxon>
    </lineage>
</organism>
<dbReference type="Proteomes" id="UP000254808">
    <property type="component" value="Chromosome"/>
</dbReference>
<dbReference type="InterPro" id="IPR003695">
    <property type="entry name" value="Ppx_GppA_N"/>
</dbReference>